<accession>A0A022W7B4</accession>
<evidence type="ECO:0000313" key="1">
    <source>
        <dbReference type="EMBL" id="EZF54242.1"/>
    </source>
</evidence>
<dbReference type="Proteomes" id="UP000023758">
    <property type="component" value="Unassembled WGS sequence"/>
</dbReference>
<dbReference type="AlphaFoldDB" id="A0A022W7B4"/>
<dbReference type="HOGENOM" id="CLU_1983171_0_0_1"/>
<proteinExistence type="predicted"/>
<protein>
    <submittedName>
        <fullName evidence="1">Uncharacterized protein</fullName>
    </submittedName>
</protein>
<name>A0A022W7B4_TRIRU</name>
<organism evidence="1">
    <name type="scientific">Trichophyton rubrum CBS 288.86</name>
    <dbReference type="NCBI Taxonomy" id="1215330"/>
    <lineage>
        <taxon>Eukaryota</taxon>
        <taxon>Fungi</taxon>
        <taxon>Dikarya</taxon>
        <taxon>Ascomycota</taxon>
        <taxon>Pezizomycotina</taxon>
        <taxon>Eurotiomycetes</taxon>
        <taxon>Eurotiomycetidae</taxon>
        <taxon>Onygenales</taxon>
        <taxon>Arthrodermataceae</taxon>
        <taxon>Trichophyton</taxon>
    </lineage>
</organism>
<sequence length="126" mass="14072">MSGVVSSQLTETAKCAGGTTALRLLVQSATVPLTLYFLGILTDPDDQEAMLEMYLAKRGVLTKQQKQRQDRLDQHHRRDLINMFELFFGPFTVEKMLNLGGARLKAAEEAALQDDMLADRLSSTRL</sequence>
<gene>
    <name evidence="1" type="ORF">H103_02903</name>
</gene>
<reference evidence="1" key="1">
    <citation type="submission" date="2014-02" db="EMBL/GenBank/DDBJ databases">
        <title>The Genome Sequence of Trichophyton rubrum (morphotype fischeri) CBS 288.86.</title>
        <authorList>
            <consortium name="The Broad Institute Genomics Platform"/>
            <person name="Cuomo C.A."/>
            <person name="White T.C."/>
            <person name="Graser Y."/>
            <person name="Martinez-Rossi N."/>
            <person name="Heitman J."/>
            <person name="Young S.K."/>
            <person name="Zeng Q."/>
            <person name="Gargeya S."/>
            <person name="Abouelleil A."/>
            <person name="Alvarado L."/>
            <person name="Chapman S.B."/>
            <person name="Gainer-Dewar J."/>
            <person name="Goldberg J."/>
            <person name="Griggs A."/>
            <person name="Gujja S."/>
            <person name="Hansen M."/>
            <person name="Howarth C."/>
            <person name="Imamovic A."/>
            <person name="Larimer J."/>
            <person name="Martinez D."/>
            <person name="Murphy C."/>
            <person name="Pearson M.D."/>
            <person name="Persinoti G."/>
            <person name="Poon T."/>
            <person name="Priest M."/>
            <person name="Roberts A.D."/>
            <person name="Saif S."/>
            <person name="Shea T.D."/>
            <person name="Sykes S.N."/>
            <person name="Wortman J."/>
            <person name="Nusbaum C."/>
            <person name="Birren B."/>
        </authorList>
    </citation>
    <scope>NUCLEOTIDE SEQUENCE [LARGE SCALE GENOMIC DNA]</scope>
    <source>
        <strain evidence="1">CBS 288.86</strain>
    </source>
</reference>
<dbReference type="EMBL" id="KK207791">
    <property type="protein sequence ID" value="EZF54242.1"/>
    <property type="molecule type" value="Genomic_DNA"/>
</dbReference>